<gene>
    <name evidence="2" type="ORF">KC01_LOCUS5343</name>
</gene>
<evidence type="ECO:0000256" key="1">
    <source>
        <dbReference type="SAM" id="MobiDB-lite"/>
    </source>
</evidence>
<keyword evidence="3" id="KW-1185">Reference proteome</keyword>
<dbReference type="EMBL" id="OZ035833">
    <property type="protein sequence ID" value="CAL1573436.1"/>
    <property type="molecule type" value="Genomic_DNA"/>
</dbReference>
<evidence type="ECO:0000313" key="3">
    <source>
        <dbReference type="Proteomes" id="UP001497482"/>
    </source>
</evidence>
<accession>A0AAV2J6Z3</accession>
<feature type="compositionally biased region" description="Basic and acidic residues" evidence="1">
    <location>
        <begin position="114"/>
        <end position="137"/>
    </location>
</feature>
<dbReference type="AlphaFoldDB" id="A0AAV2J6Z3"/>
<feature type="region of interest" description="Disordered" evidence="1">
    <location>
        <begin position="28"/>
        <end position="137"/>
    </location>
</feature>
<protein>
    <submittedName>
        <fullName evidence="2">Uncharacterized protein</fullName>
    </submittedName>
</protein>
<reference evidence="2 3" key="1">
    <citation type="submission" date="2024-04" db="EMBL/GenBank/DDBJ databases">
        <authorList>
            <person name="Waldvogel A.-M."/>
            <person name="Schoenle A."/>
        </authorList>
    </citation>
    <scope>NUCLEOTIDE SEQUENCE [LARGE SCALE GENOMIC DNA]</scope>
</reference>
<dbReference type="Proteomes" id="UP001497482">
    <property type="component" value="Chromosome 11"/>
</dbReference>
<name>A0AAV2J6Z3_KNICA</name>
<feature type="compositionally biased region" description="Basic and acidic residues" evidence="1">
    <location>
        <begin position="82"/>
        <end position="91"/>
    </location>
</feature>
<sequence>MAVRARRHAEPAESDVNYASLDLMLAMKRKRQSHRRGQCPPDRLQDRLTPPLLMGQVDNSFPPTEHDPMEPHGTIYLNSHQIDMERRDNNEQRVSGWNPDAERQEEDRDEECGNDQRLKDENKDDSDHMAGSDAHQY</sequence>
<organism evidence="2 3">
    <name type="scientific">Knipowitschia caucasica</name>
    <name type="common">Caucasian dwarf goby</name>
    <name type="synonym">Pomatoschistus caucasicus</name>
    <dbReference type="NCBI Taxonomy" id="637954"/>
    <lineage>
        <taxon>Eukaryota</taxon>
        <taxon>Metazoa</taxon>
        <taxon>Chordata</taxon>
        <taxon>Craniata</taxon>
        <taxon>Vertebrata</taxon>
        <taxon>Euteleostomi</taxon>
        <taxon>Actinopterygii</taxon>
        <taxon>Neopterygii</taxon>
        <taxon>Teleostei</taxon>
        <taxon>Neoteleostei</taxon>
        <taxon>Acanthomorphata</taxon>
        <taxon>Gobiaria</taxon>
        <taxon>Gobiiformes</taxon>
        <taxon>Gobioidei</taxon>
        <taxon>Gobiidae</taxon>
        <taxon>Gobiinae</taxon>
        <taxon>Knipowitschia</taxon>
    </lineage>
</organism>
<feature type="compositionally biased region" description="Basic residues" evidence="1">
    <location>
        <begin position="28"/>
        <end position="37"/>
    </location>
</feature>
<proteinExistence type="predicted"/>
<evidence type="ECO:0000313" key="2">
    <source>
        <dbReference type="EMBL" id="CAL1573436.1"/>
    </source>
</evidence>